<dbReference type="RefSeq" id="WP_161314678.1">
    <property type="nucleotide sequence ID" value="NZ_WTUW01000001.1"/>
</dbReference>
<feature type="region of interest" description="Disordered" evidence="1">
    <location>
        <begin position="1"/>
        <end position="70"/>
    </location>
</feature>
<accession>A0A6L8W6Q3</accession>
<dbReference type="Proteomes" id="UP000476030">
    <property type="component" value="Unassembled WGS sequence"/>
</dbReference>
<dbReference type="Pfam" id="PF13770">
    <property type="entry name" value="DUF4169"/>
    <property type="match status" value="1"/>
</dbReference>
<evidence type="ECO:0000313" key="3">
    <source>
        <dbReference type="Proteomes" id="UP000476030"/>
    </source>
</evidence>
<proteinExistence type="predicted"/>
<reference evidence="2 3" key="1">
    <citation type="submission" date="2019-12" db="EMBL/GenBank/DDBJ databases">
        <title>Snethiella sp. nov. sp. isolated from sea sand.</title>
        <authorList>
            <person name="Kim J."/>
            <person name="Jeong S.E."/>
            <person name="Jung H.S."/>
            <person name="Jeon C.O."/>
        </authorList>
    </citation>
    <scope>NUCLEOTIDE SEQUENCE [LARGE SCALE GENOMIC DNA]</scope>
    <source>
        <strain evidence="2 3">DP05</strain>
    </source>
</reference>
<dbReference type="EMBL" id="WTUW01000001">
    <property type="protein sequence ID" value="MZR30154.1"/>
    <property type="molecule type" value="Genomic_DNA"/>
</dbReference>
<sequence length="70" mass="8137">MGDVVNLNQFRKKQNQKKTQDTARNNRVSFGRSAVQKKQDKNQQKKQDASLDQKKLHNQGEDKNETPPEN</sequence>
<feature type="compositionally biased region" description="Basic and acidic residues" evidence="1">
    <location>
        <begin position="37"/>
        <end position="70"/>
    </location>
</feature>
<evidence type="ECO:0000256" key="1">
    <source>
        <dbReference type="SAM" id="MobiDB-lite"/>
    </source>
</evidence>
<evidence type="ECO:0000313" key="2">
    <source>
        <dbReference type="EMBL" id="MZR30154.1"/>
    </source>
</evidence>
<comment type="caution">
    <text evidence="2">The sequence shown here is derived from an EMBL/GenBank/DDBJ whole genome shotgun (WGS) entry which is preliminary data.</text>
</comment>
<keyword evidence="3" id="KW-1185">Reference proteome</keyword>
<name>A0A6L8W6Q3_9PROT</name>
<dbReference type="InterPro" id="IPR025227">
    <property type="entry name" value="DUF4169"/>
</dbReference>
<protein>
    <submittedName>
        <fullName evidence="2">DUF4169 family protein</fullName>
    </submittedName>
</protein>
<dbReference type="AlphaFoldDB" id="A0A6L8W6Q3"/>
<gene>
    <name evidence="2" type="ORF">GQE98_05830</name>
</gene>
<organism evidence="2 3">
    <name type="scientific">Sneathiella litorea</name>
    <dbReference type="NCBI Taxonomy" id="2606216"/>
    <lineage>
        <taxon>Bacteria</taxon>
        <taxon>Pseudomonadati</taxon>
        <taxon>Pseudomonadota</taxon>
        <taxon>Alphaproteobacteria</taxon>
        <taxon>Sneathiellales</taxon>
        <taxon>Sneathiellaceae</taxon>
        <taxon>Sneathiella</taxon>
    </lineage>
</organism>